<evidence type="ECO:0000256" key="3">
    <source>
        <dbReference type="ARBA" id="ARBA00022679"/>
    </source>
</evidence>
<evidence type="ECO:0000313" key="12">
    <source>
        <dbReference type="Proteomes" id="UP001165583"/>
    </source>
</evidence>
<feature type="binding site" evidence="9">
    <location>
        <position position="93"/>
    </location>
    <ligand>
        <name>substrate</name>
    </ligand>
</feature>
<comment type="function">
    <text evidence="9">Catalyzes the formation of acetyl phosphate from acetate and ATP. Can also catalyze the reverse reaction.</text>
</comment>
<keyword evidence="8 9" id="KW-0460">Magnesium</keyword>
<feature type="binding site" evidence="9">
    <location>
        <position position="15"/>
    </location>
    <ligand>
        <name>ATP</name>
        <dbReference type="ChEBI" id="CHEBI:30616"/>
    </ligand>
</feature>
<dbReference type="SUPFAM" id="SSF53067">
    <property type="entry name" value="Actin-like ATPase domain"/>
    <property type="match status" value="2"/>
</dbReference>
<comment type="cofactor">
    <cofactor evidence="9">
        <name>Mg(2+)</name>
        <dbReference type="ChEBI" id="CHEBI:18420"/>
    </cofactor>
    <cofactor evidence="9">
        <name>Mn(2+)</name>
        <dbReference type="ChEBI" id="CHEBI:29035"/>
    </cofactor>
    <text evidence="9">Mg(2+). Can also accept Mn(2+).</text>
</comment>
<dbReference type="GO" id="GO:0016301">
    <property type="term" value="F:kinase activity"/>
    <property type="evidence" value="ECO:0007669"/>
    <property type="project" value="UniProtKB-KW"/>
</dbReference>
<dbReference type="Proteomes" id="UP001165583">
    <property type="component" value="Unassembled WGS sequence"/>
</dbReference>
<dbReference type="InterPro" id="IPR043129">
    <property type="entry name" value="ATPase_NBD"/>
</dbReference>
<keyword evidence="12" id="KW-1185">Reference proteome</keyword>
<reference evidence="11" key="1">
    <citation type="submission" date="2022-09" db="EMBL/GenBank/DDBJ databases">
        <title>Novosphingobium sp. Nov., a polycyclic aromatic hydrocarbon-degrading bacterium isolated form mangrove sediments in HongKong.</title>
        <authorList>
            <person name="Hu Z."/>
        </authorList>
    </citation>
    <scope>NUCLEOTIDE SEQUENCE</scope>
    <source>
        <strain evidence="11">HK4-1</strain>
    </source>
</reference>
<comment type="pathway">
    <text evidence="9">Metabolic intermediate biosynthesis; acetyl-CoA biosynthesis; acetyl-CoA from acetate: step 1/2.</text>
</comment>
<dbReference type="HAMAP" id="MF_00020">
    <property type="entry name" value="Acetate_kinase"/>
    <property type="match status" value="1"/>
</dbReference>
<dbReference type="NCBIfam" id="NF005462">
    <property type="entry name" value="PRK07058.1"/>
    <property type="match status" value="1"/>
</dbReference>
<keyword evidence="7 9" id="KW-0067">ATP-binding</keyword>
<evidence type="ECO:0000256" key="9">
    <source>
        <dbReference type="HAMAP-Rule" id="MF_00020"/>
    </source>
</evidence>
<dbReference type="Gene3D" id="3.30.420.40">
    <property type="match status" value="2"/>
</dbReference>
<evidence type="ECO:0000256" key="7">
    <source>
        <dbReference type="ARBA" id="ARBA00022840"/>
    </source>
</evidence>
<dbReference type="EMBL" id="JANZXA010000009">
    <property type="protein sequence ID" value="MCT2400739.1"/>
    <property type="molecule type" value="Genomic_DNA"/>
</dbReference>
<keyword evidence="2 9" id="KW-0963">Cytoplasm</keyword>
<keyword evidence="5 9" id="KW-0547">Nucleotide-binding</keyword>
<evidence type="ECO:0000256" key="6">
    <source>
        <dbReference type="ARBA" id="ARBA00022777"/>
    </source>
</evidence>
<feature type="binding site" evidence="9">
    <location>
        <begin position="208"/>
        <end position="212"/>
    </location>
    <ligand>
        <name>ATP</name>
        <dbReference type="ChEBI" id="CHEBI:30616"/>
    </ligand>
</feature>
<dbReference type="NCBIfam" id="TIGR00016">
    <property type="entry name" value="ackA"/>
    <property type="match status" value="1"/>
</dbReference>
<evidence type="ECO:0000256" key="5">
    <source>
        <dbReference type="ARBA" id="ARBA00022741"/>
    </source>
</evidence>
<evidence type="ECO:0000256" key="8">
    <source>
        <dbReference type="ARBA" id="ARBA00022842"/>
    </source>
</evidence>
<dbReference type="RefSeq" id="WP_260046834.1">
    <property type="nucleotide sequence ID" value="NZ_JANZXA010000009.1"/>
</dbReference>
<evidence type="ECO:0000256" key="10">
    <source>
        <dbReference type="RuleBase" id="RU003835"/>
    </source>
</evidence>
<comment type="similarity">
    <text evidence="1 9 10">Belongs to the acetokinase family.</text>
</comment>
<organism evidence="11 12">
    <name type="scientific">Novosphingobium mangrovi</name>
    <name type="common">ex Huang et al. 2023</name>
    <dbReference type="NCBI Taxonomy" id="2976432"/>
    <lineage>
        <taxon>Bacteria</taxon>
        <taxon>Pseudomonadati</taxon>
        <taxon>Pseudomonadota</taxon>
        <taxon>Alphaproteobacteria</taxon>
        <taxon>Sphingomonadales</taxon>
        <taxon>Sphingomonadaceae</taxon>
        <taxon>Novosphingobium</taxon>
    </lineage>
</organism>
<gene>
    <name evidence="9" type="primary">ackA</name>
    <name evidence="11" type="ORF">NZK81_14365</name>
</gene>
<comment type="subunit">
    <text evidence="9">Homodimer.</text>
</comment>
<protein>
    <recommendedName>
        <fullName evidence="9">Acetate kinase</fullName>
        <ecNumber evidence="9">2.7.2.1</ecNumber>
    </recommendedName>
    <alternativeName>
        <fullName evidence="9">Acetokinase</fullName>
    </alternativeName>
</protein>
<dbReference type="EC" id="2.7.2.1" evidence="9"/>
<accession>A0ABT2I7E8</accession>
<evidence type="ECO:0000256" key="1">
    <source>
        <dbReference type="ARBA" id="ARBA00008748"/>
    </source>
</evidence>
<keyword evidence="6 9" id="KW-0418">Kinase</keyword>
<dbReference type="PIRSF" id="PIRSF000722">
    <property type="entry name" value="Acetate_prop_kin"/>
    <property type="match status" value="1"/>
</dbReference>
<keyword evidence="3 9" id="KW-0808">Transferase</keyword>
<comment type="caution">
    <text evidence="11">The sequence shown here is derived from an EMBL/GenBank/DDBJ whole genome shotgun (WGS) entry which is preliminary data.</text>
</comment>
<feature type="active site" description="Proton donor/acceptor" evidence="9">
    <location>
        <position position="150"/>
    </location>
</feature>
<evidence type="ECO:0000256" key="2">
    <source>
        <dbReference type="ARBA" id="ARBA00022490"/>
    </source>
</evidence>
<dbReference type="InterPro" id="IPR000890">
    <property type="entry name" value="Aliphatic_acid_kin_short-chain"/>
</dbReference>
<dbReference type="InterPro" id="IPR023865">
    <property type="entry name" value="Aliphatic_acid_kinase_CS"/>
</dbReference>
<proteinExistence type="inferred from homology"/>
<dbReference type="Pfam" id="PF00871">
    <property type="entry name" value="Acetate_kinase"/>
    <property type="match status" value="1"/>
</dbReference>
<comment type="catalytic activity">
    <reaction evidence="9">
        <text>acetate + ATP = acetyl phosphate + ADP</text>
        <dbReference type="Rhea" id="RHEA:11352"/>
        <dbReference type="ChEBI" id="CHEBI:22191"/>
        <dbReference type="ChEBI" id="CHEBI:30089"/>
        <dbReference type="ChEBI" id="CHEBI:30616"/>
        <dbReference type="ChEBI" id="CHEBI:456216"/>
        <dbReference type="EC" id="2.7.2.1"/>
    </reaction>
</comment>
<feature type="binding site" evidence="9">
    <location>
        <begin position="283"/>
        <end position="285"/>
    </location>
    <ligand>
        <name>ATP</name>
        <dbReference type="ChEBI" id="CHEBI:30616"/>
    </ligand>
</feature>
<dbReference type="InterPro" id="IPR004372">
    <property type="entry name" value="Ac/propionate_kinase"/>
</dbReference>
<comment type="subcellular location">
    <subcellularLocation>
        <location evidence="9">Cytoplasm</location>
    </subcellularLocation>
</comment>
<dbReference type="PANTHER" id="PTHR21060">
    <property type="entry name" value="ACETATE KINASE"/>
    <property type="match status" value="1"/>
</dbReference>
<dbReference type="PROSITE" id="PS01075">
    <property type="entry name" value="ACETATE_KINASE_1"/>
    <property type="match status" value="1"/>
</dbReference>
<dbReference type="PROSITE" id="PS01076">
    <property type="entry name" value="ACETATE_KINASE_2"/>
    <property type="match status" value="1"/>
</dbReference>
<evidence type="ECO:0000256" key="4">
    <source>
        <dbReference type="ARBA" id="ARBA00022723"/>
    </source>
</evidence>
<dbReference type="PRINTS" id="PR00471">
    <property type="entry name" value="ACETATEKNASE"/>
</dbReference>
<keyword evidence="4 9" id="KW-0479">Metal-binding</keyword>
<feature type="site" description="Transition state stabilizer" evidence="9">
    <location>
        <position position="241"/>
    </location>
</feature>
<feature type="binding site" evidence="9">
    <location>
        <position position="8"/>
    </location>
    <ligand>
        <name>Mg(2+)</name>
        <dbReference type="ChEBI" id="CHEBI:18420"/>
    </ligand>
</feature>
<feature type="binding site" evidence="9">
    <location>
        <begin position="328"/>
        <end position="332"/>
    </location>
    <ligand>
        <name>ATP</name>
        <dbReference type="ChEBI" id="CHEBI:30616"/>
    </ligand>
</feature>
<sequence>MKAIVSLNSGSSSIKFALFTLDHEHVPTLSAGGKIERIGLSPCLAIRDAHGTVLHEEDWTDRADMTHADLLEWLFDWALSHLEGREVIAIGHRAVHGGTGFARPCRIDDTVLAALEKLCPLAPLHQPHNLAAIRAIARIAPDLTQVACFDTAFHHDRPAVATRFAIPRALHDQGIRRYGFHGLSYEYIARRLAELDPELAAGKVIAAHLGNGASLCAMADGKSVDTTMGFTALDGLVMGTRCGAIDPGVILHLETQLGMASEEVEHLLYKESGLLGVSGLSSDMRTLSASERPEAEEAVDLFAWRAAREAGGLTASMGGIDGIVFTAGIGENHAGVRSRICKRLEWLGIELDEAANTANAAVISAVGSRAKVMVIPTDEERMIALHTLSVLSGTAP</sequence>
<feature type="binding site" evidence="9">
    <location>
        <position position="379"/>
    </location>
    <ligand>
        <name>Mg(2+)</name>
        <dbReference type="ChEBI" id="CHEBI:18420"/>
    </ligand>
</feature>
<dbReference type="PANTHER" id="PTHR21060:SF21">
    <property type="entry name" value="ACETATE KINASE"/>
    <property type="match status" value="1"/>
</dbReference>
<feature type="site" description="Transition state stabilizer" evidence="9">
    <location>
        <position position="181"/>
    </location>
</feature>
<name>A0ABT2I7E8_9SPHN</name>
<evidence type="ECO:0000313" key="11">
    <source>
        <dbReference type="EMBL" id="MCT2400739.1"/>
    </source>
</evidence>